<keyword evidence="4" id="KW-1185">Reference proteome</keyword>
<dbReference type="InterPro" id="IPR011990">
    <property type="entry name" value="TPR-like_helical_dom_sf"/>
</dbReference>
<evidence type="ECO:0000313" key="4">
    <source>
        <dbReference type="Proteomes" id="UP000295431"/>
    </source>
</evidence>
<dbReference type="EMBL" id="SMJW01000006">
    <property type="protein sequence ID" value="TDC19695.1"/>
    <property type="molecule type" value="Genomic_DNA"/>
</dbReference>
<dbReference type="SUPFAM" id="SSF52540">
    <property type="entry name" value="P-loop containing nucleoside triphosphate hydrolases"/>
    <property type="match status" value="1"/>
</dbReference>
<feature type="domain" description="DUF7779" evidence="2">
    <location>
        <begin position="272"/>
        <end position="356"/>
    </location>
</feature>
<dbReference type="Pfam" id="PF13424">
    <property type="entry name" value="TPR_12"/>
    <property type="match status" value="3"/>
</dbReference>
<dbReference type="Pfam" id="PF13374">
    <property type="entry name" value="TPR_10"/>
    <property type="match status" value="1"/>
</dbReference>
<organism evidence="3 4">
    <name type="scientific">Actinomadura bangladeshensis</name>
    <dbReference type="NCBI Taxonomy" id="453573"/>
    <lineage>
        <taxon>Bacteria</taxon>
        <taxon>Bacillati</taxon>
        <taxon>Actinomycetota</taxon>
        <taxon>Actinomycetes</taxon>
        <taxon>Streptosporangiales</taxon>
        <taxon>Thermomonosporaceae</taxon>
        <taxon>Actinomadura</taxon>
    </lineage>
</organism>
<evidence type="ECO:0000313" key="3">
    <source>
        <dbReference type="EMBL" id="TDC19695.1"/>
    </source>
</evidence>
<gene>
    <name evidence="3" type="ORF">E1284_02440</name>
</gene>
<dbReference type="Pfam" id="PF00931">
    <property type="entry name" value="NB-ARC"/>
    <property type="match status" value="1"/>
</dbReference>
<evidence type="ECO:0000259" key="1">
    <source>
        <dbReference type="Pfam" id="PF00931"/>
    </source>
</evidence>
<dbReference type="InterPro" id="IPR053137">
    <property type="entry name" value="NLR-like"/>
</dbReference>
<evidence type="ECO:0000259" key="2">
    <source>
        <dbReference type="Pfam" id="PF25000"/>
    </source>
</evidence>
<dbReference type="InterPro" id="IPR002182">
    <property type="entry name" value="NB-ARC"/>
</dbReference>
<dbReference type="OrthoDB" id="580767at2"/>
<dbReference type="RefSeq" id="WP_131936563.1">
    <property type="nucleotide sequence ID" value="NZ_BAAAMX010000034.1"/>
</dbReference>
<dbReference type="InterPro" id="IPR056681">
    <property type="entry name" value="DUF7779"/>
</dbReference>
<dbReference type="NCBIfam" id="NF040586">
    <property type="entry name" value="FxSxx_TPR"/>
    <property type="match status" value="1"/>
</dbReference>
<dbReference type="PANTHER" id="PTHR46082:SF6">
    <property type="entry name" value="AAA+ ATPASE DOMAIN-CONTAINING PROTEIN-RELATED"/>
    <property type="match status" value="1"/>
</dbReference>
<dbReference type="PANTHER" id="PTHR46082">
    <property type="entry name" value="ATP/GTP-BINDING PROTEIN-RELATED"/>
    <property type="match status" value="1"/>
</dbReference>
<comment type="caution">
    <text evidence="3">The sequence shown here is derived from an EMBL/GenBank/DDBJ whole genome shotgun (WGS) entry which is preliminary data.</text>
</comment>
<dbReference type="Gene3D" id="3.40.50.300">
    <property type="entry name" value="P-loop containing nucleotide triphosphate hydrolases"/>
    <property type="match status" value="1"/>
</dbReference>
<reference evidence="3 4" key="1">
    <citation type="submission" date="2019-03" db="EMBL/GenBank/DDBJ databases">
        <title>Draft genome sequences of novel Actinobacteria.</title>
        <authorList>
            <person name="Sahin N."/>
            <person name="Ay H."/>
            <person name="Saygin H."/>
        </authorList>
    </citation>
    <scope>NUCLEOTIDE SEQUENCE [LARGE SCALE GENOMIC DNA]</scope>
    <source>
        <strain evidence="3 4">DSM 45347</strain>
    </source>
</reference>
<feature type="domain" description="NB-ARC" evidence="1">
    <location>
        <begin position="56"/>
        <end position="193"/>
    </location>
</feature>
<accession>A0A4R4PBC7</accession>
<dbReference type="GO" id="GO:0043531">
    <property type="term" value="F:ADP binding"/>
    <property type="evidence" value="ECO:0007669"/>
    <property type="project" value="InterPro"/>
</dbReference>
<proteinExistence type="predicted"/>
<dbReference type="SUPFAM" id="SSF48452">
    <property type="entry name" value="TPR-like"/>
    <property type="match status" value="3"/>
</dbReference>
<dbReference type="AlphaFoldDB" id="A0A4R4PBC7"/>
<dbReference type="Pfam" id="PF25000">
    <property type="entry name" value="DUF7779"/>
    <property type="match status" value="1"/>
</dbReference>
<protein>
    <submittedName>
        <fullName evidence="3">Tetratricopeptide repeat protein</fullName>
    </submittedName>
</protein>
<dbReference type="Gene3D" id="1.25.40.10">
    <property type="entry name" value="Tetratricopeptide repeat domain"/>
    <property type="match status" value="3"/>
</dbReference>
<dbReference type="Proteomes" id="UP000295431">
    <property type="component" value="Unassembled WGS sequence"/>
</dbReference>
<dbReference type="InterPro" id="IPR027417">
    <property type="entry name" value="P-loop_NTPase"/>
</dbReference>
<sequence length="844" mass="92746">MSGQEAAAAALEKRVPPVWGNVPPRNKNFTGREELLAALREGIAEKVTAVVPQPQALHGLGGVGKTLMSVEYIYRYRHTYDVVWWIPSDQPFLVKTALADLAPHLGLRSAAVSGIEEAAREVLDALRRGEPYQRWLLVFDNADQPEDLFDIIPQGPGHVLITSRNHRWASMVDAVPVDVFSREESVEFLLKRVRAGITGEDAGRLAEQLGDLPLALEQAGALLFERGMTVPEYLEQLEERTSQLLSQGRPAEYPVPMTAAWSVSVANLSESLPEAVDLLRVCAFFGSEPIPREVIGRAPDGLRPQLAGLIGDTIRLGRAVGELGRYALARLDINARTIEVHRLVQRLVQDELSPEEQRRIRHEVHLLLAAYDAGDPYDEETWPKYGALSGHLTPAGIAGCEAPEVRAFAIRMLRYMFGSGDYDSARKTAENFIEKWGADSGPEHPDVIRMKLELTNTLREVGEYDTATELNDEILAAAEKVLGRDDPDTLRSLRGSAADLRAAGDFREALKRDEEALRRFEDRYGPEHAGTLRAVNNLALDYGLLSDYGKARELHDRSYSGWRDRGAKMVRASVVAAVSGLARAVRLSGGYSEACDLGFDAYAMGQESLGAEHNWTLRTGKDLSIALRRYGEFDQAEELATQVQERCVRLLGPNSPDTLAAAVCLANLWRTTDRLDEAAELVADSASRYAEVLRPDHPYTLACLTNLAVLRRIQGDAVAARKLNERALAGLDARLGRDHDYSLTVAVNLATDLVALGDLEAACRLGEGTLRRLRALFGDLHPLTLTGGANLAADLKAAGRTEEAAELAERIRTGYRRTLGLNHPDAVVFEEGRHLDADFDAPPI</sequence>
<name>A0A4R4PBC7_9ACTN</name>